<organism evidence="2 3">
    <name type="scientific">Sinomicrobium pectinilyticum</name>
    <dbReference type="NCBI Taxonomy" id="1084421"/>
    <lineage>
        <taxon>Bacteria</taxon>
        <taxon>Pseudomonadati</taxon>
        <taxon>Bacteroidota</taxon>
        <taxon>Flavobacteriia</taxon>
        <taxon>Flavobacteriales</taxon>
        <taxon>Flavobacteriaceae</taxon>
        <taxon>Sinomicrobium</taxon>
    </lineage>
</organism>
<protein>
    <recommendedName>
        <fullName evidence="4">Lipocalin-like domain-containing protein</fullName>
    </recommendedName>
</protein>
<accession>A0A3N0E877</accession>
<evidence type="ECO:0000256" key="1">
    <source>
        <dbReference type="SAM" id="SignalP"/>
    </source>
</evidence>
<feature type="chain" id="PRO_5017937916" description="Lipocalin-like domain-containing protein" evidence="1">
    <location>
        <begin position="21"/>
        <end position="152"/>
    </location>
</feature>
<proteinExistence type="predicted"/>
<keyword evidence="3" id="KW-1185">Reference proteome</keyword>
<feature type="signal peptide" evidence="1">
    <location>
        <begin position="1"/>
        <end position="20"/>
    </location>
</feature>
<dbReference type="AlphaFoldDB" id="A0A3N0E877"/>
<reference evidence="2 3" key="1">
    <citation type="submission" date="2018-10" db="EMBL/GenBank/DDBJ databases">
        <title>Sinomicrobium pectinilyticum sp. nov., a pectinase-producing bacterium isolated from alkaline and saline soil, and emended description of the genus Sinomicrobium.</title>
        <authorList>
            <person name="Cheng B."/>
            <person name="Li C."/>
            <person name="Lai Q."/>
            <person name="Du M."/>
            <person name="Shao Z."/>
            <person name="Xu P."/>
            <person name="Yang C."/>
        </authorList>
    </citation>
    <scope>NUCLEOTIDE SEQUENCE [LARGE SCALE GENOMIC DNA]</scope>
    <source>
        <strain evidence="2 3">5DNS001</strain>
    </source>
</reference>
<dbReference type="EMBL" id="RJTM01000099">
    <property type="protein sequence ID" value="RNL84061.1"/>
    <property type="molecule type" value="Genomic_DNA"/>
</dbReference>
<dbReference type="RefSeq" id="WP_123216651.1">
    <property type="nucleotide sequence ID" value="NZ_RJTM01000099.1"/>
</dbReference>
<evidence type="ECO:0008006" key="4">
    <source>
        <dbReference type="Google" id="ProtNLM"/>
    </source>
</evidence>
<evidence type="ECO:0000313" key="2">
    <source>
        <dbReference type="EMBL" id="RNL84061.1"/>
    </source>
</evidence>
<comment type="caution">
    <text evidence="2">The sequence shown here is derived from an EMBL/GenBank/DDBJ whole genome shotgun (WGS) entry which is preliminary data.</text>
</comment>
<evidence type="ECO:0000313" key="3">
    <source>
        <dbReference type="Proteomes" id="UP000267469"/>
    </source>
</evidence>
<gene>
    <name evidence="2" type="ORF">ED312_14035</name>
</gene>
<keyword evidence="1" id="KW-0732">Signal</keyword>
<dbReference type="OrthoDB" id="882993at2"/>
<sequence>MNFRILYFVFLAFLFFSCSDDDNDSSVDNPLLNNSYPQEWKLFEMTPSRQDSVISGEDMEWQETYVLNDDDTFIKTRMTDNETLTGGGTFVIVQDGDQTGVSLTYTDSNNPIIGTCSNDNKEYLRMDAEENVLVNNMQVCDGPGLFYNISTK</sequence>
<dbReference type="PROSITE" id="PS51257">
    <property type="entry name" value="PROKAR_LIPOPROTEIN"/>
    <property type="match status" value="1"/>
</dbReference>
<dbReference type="Proteomes" id="UP000267469">
    <property type="component" value="Unassembled WGS sequence"/>
</dbReference>
<name>A0A3N0E877_SINP1</name>